<organism evidence="7 9">
    <name type="scientific">Crassostrea virginica</name>
    <name type="common">Eastern oyster</name>
    <dbReference type="NCBI Taxonomy" id="6565"/>
    <lineage>
        <taxon>Eukaryota</taxon>
        <taxon>Metazoa</taxon>
        <taxon>Spiralia</taxon>
        <taxon>Lophotrochozoa</taxon>
        <taxon>Mollusca</taxon>
        <taxon>Bivalvia</taxon>
        <taxon>Autobranchia</taxon>
        <taxon>Pteriomorphia</taxon>
        <taxon>Ostreida</taxon>
        <taxon>Ostreoidea</taxon>
        <taxon>Ostreidae</taxon>
        <taxon>Crassostrea</taxon>
    </lineage>
</organism>
<keyword evidence="4 5" id="KW-0472">Membrane</keyword>
<name>A0A8B8EF76_CRAVI</name>
<feature type="transmembrane region" description="Helical" evidence="5">
    <location>
        <begin position="266"/>
        <end position="287"/>
    </location>
</feature>
<keyword evidence="2 5" id="KW-0812">Transmembrane</keyword>
<evidence type="ECO:0000256" key="4">
    <source>
        <dbReference type="ARBA" id="ARBA00023136"/>
    </source>
</evidence>
<accession>A0A8B8EF76</accession>
<feature type="transmembrane region" description="Helical" evidence="5">
    <location>
        <begin position="160"/>
        <end position="182"/>
    </location>
</feature>
<dbReference type="OrthoDB" id="9990906at2759"/>
<dbReference type="RefSeq" id="XP_022338750.1">
    <property type="nucleotide sequence ID" value="XM_022483042.1"/>
</dbReference>
<feature type="domain" description="G-protein coupled receptors family 1 profile" evidence="6">
    <location>
        <begin position="62"/>
        <end position="331"/>
    </location>
</feature>
<evidence type="ECO:0000259" key="6">
    <source>
        <dbReference type="PROSITE" id="PS50262"/>
    </source>
</evidence>
<feature type="transmembrane region" description="Helical" evidence="5">
    <location>
        <begin position="50"/>
        <end position="70"/>
    </location>
</feature>
<feature type="transmembrane region" description="Helical" evidence="5">
    <location>
        <begin position="312"/>
        <end position="334"/>
    </location>
</feature>
<feature type="transmembrane region" description="Helical" evidence="5">
    <location>
        <begin position="213"/>
        <end position="235"/>
    </location>
</feature>
<reference evidence="8 9" key="1">
    <citation type="submission" date="2025-04" db="UniProtKB">
        <authorList>
            <consortium name="RefSeq"/>
        </authorList>
    </citation>
    <scope>IDENTIFICATION</scope>
    <source>
        <tissue evidence="8 9">Whole sample</tissue>
    </source>
</reference>
<dbReference type="PROSITE" id="PS50262">
    <property type="entry name" value="G_PROTEIN_RECEP_F1_2"/>
    <property type="match status" value="1"/>
</dbReference>
<comment type="subcellular location">
    <subcellularLocation>
        <location evidence="1">Membrane</location>
    </subcellularLocation>
</comment>
<dbReference type="RefSeq" id="XP_022338749.1">
    <property type="nucleotide sequence ID" value="XM_022483041.1"/>
</dbReference>
<dbReference type="Gene3D" id="1.20.1070.10">
    <property type="entry name" value="Rhodopsin 7-helix transmembrane proteins"/>
    <property type="match status" value="1"/>
</dbReference>
<sequence length="384" mass="44256">MLAVLNFTRQDEHQFPFVSMNVSLRDAYDTQADQSVRAEEHNTTMSFRRYSLPLICFLGILGNSLSAKAFFGPGLKHASCSLYLAVRCISDNGFILTLFTAWLDFVNVRIFHTEVICQTVVFLSYLCSFISVWCVVFVTIENYVRICHHTHVNRFCNLKVARYSLLTCFLFALLLYNFSLWATQVQELNGESFCLIKPQFIQIEQVITYIDTALTLVVPLLIILVLMSLIIVSSVEAHKRQIRLNSTATQNNNVEVRRRILPHSKVTRLLSSVTIMFLILHTPSHVIRIKVLFEHLLKGNQGDPTSDTDRTIQHVFVVMYYLNYSVNCVVYLVCGQNFRKVFLDSFCWFCKFRNTELEVEAERFSNVGMTSSLILEKDEETTIE</sequence>
<evidence type="ECO:0000256" key="2">
    <source>
        <dbReference type="ARBA" id="ARBA00022692"/>
    </source>
</evidence>
<dbReference type="SUPFAM" id="SSF81321">
    <property type="entry name" value="Family A G protein-coupled receptor-like"/>
    <property type="match status" value="1"/>
</dbReference>
<gene>
    <name evidence="8 9" type="primary">LOC111134199</name>
</gene>
<evidence type="ECO:0000313" key="7">
    <source>
        <dbReference type="Proteomes" id="UP000694844"/>
    </source>
</evidence>
<dbReference type="AlphaFoldDB" id="A0A8B8EF76"/>
<dbReference type="InterPro" id="IPR017452">
    <property type="entry name" value="GPCR_Rhodpsn_7TM"/>
</dbReference>
<evidence type="ECO:0000256" key="3">
    <source>
        <dbReference type="ARBA" id="ARBA00022989"/>
    </source>
</evidence>
<keyword evidence="7" id="KW-1185">Reference proteome</keyword>
<dbReference type="CDD" id="cd14978">
    <property type="entry name" value="7tmA_FMRFamide_R-like"/>
    <property type="match status" value="1"/>
</dbReference>
<dbReference type="KEGG" id="cvn:111134199"/>
<dbReference type="Pfam" id="PF00001">
    <property type="entry name" value="7tm_1"/>
    <property type="match status" value="1"/>
</dbReference>
<protein>
    <submittedName>
        <fullName evidence="8 9">Neuropeptides capa receptor-like</fullName>
    </submittedName>
</protein>
<evidence type="ECO:0000313" key="8">
    <source>
        <dbReference type="RefSeq" id="XP_022338749.1"/>
    </source>
</evidence>
<dbReference type="GO" id="GO:0004930">
    <property type="term" value="F:G protein-coupled receptor activity"/>
    <property type="evidence" value="ECO:0007669"/>
    <property type="project" value="InterPro"/>
</dbReference>
<dbReference type="InterPro" id="IPR000276">
    <property type="entry name" value="GPCR_Rhodpsn"/>
</dbReference>
<evidence type="ECO:0000256" key="5">
    <source>
        <dbReference type="SAM" id="Phobius"/>
    </source>
</evidence>
<dbReference type="Proteomes" id="UP000694844">
    <property type="component" value="Chromosome 5"/>
</dbReference>
<dbReference type="PANTHER" id="PTHR46641:SF25">
    <property type="entry name" value="CNMAMIDE RECEPTOR-RELATED"/>
    <property type="match status" value="1"/>
</dbReference>
<dbReference type="GO" id="GO:0016020">
    <property type="term" value="C:membrane"/>
    <property type="evidence" value="ECO:0007669"/>
    <property type="project" value="UniProtKB-SubCell"/>
</dbReference>
<proteinExistence type="predicted"/>
<dbReference type="PRINTS" id="PR00237">
    <property type="entry name" value="GPCRRHODOPSN"/>
</dbReference>
<evidence type="ECO:0000256" key="1">
    <source>
        <dbReference type="ARBA" id="ARBA00004370"/>
    </source>
</evidence>
<evidence type="ECO:0000313" key="9">
    <source>
        <dbReference type="RefSeq" id="XP_022338750.1"/>
    </source>
</evidence>
<dbReference type="InterPro" id="IPR052954">
    <property type="entry name" value="GPCR-Ligand_Int"/>
</dbReference>
<dbReference type="GeneID" id="111134199"/>
<dbReference type="PANTHER" id="PTHR46641">
    <property type="entry name" value="FMRFAMIDE RECEPTOR-RELATED"/>
    <property type="match status" value="1"/>
</dbReference>
<keyword evidence="3 5" id="KW-1133">Transmembrane helix</keyword>
<feature type="transmembrane region" description="Helical" evidence="5">
    <location>
        <begin position="122"/>
        <end position="140"/>
    </location>
</feature>